<gene>
    <name evidence="2" type="ORF">HNR53_000635</name>
</gene>
<keyword evidence="3" id="KW-1185">Reference proteome</keyword>
<keyword evidence="1" id="KW-0472">Membrane</keyword>
<evidence type="ECO:0000313" key="3">
    <source>
        <dbReference type="Proteomes" id="UP000531594"/>
    </source>
</evidence>
<evidence type="ECO:0000313" key="2">
    <source>
        <dbReference type="EMBL" id="MBB6444047.1"/>
    </source>
</evidence>
<keyword evidence="1" id="KW-0812">Transmembrane</keyword>
<protein>
    <submittedName>
        <fullName evidence="2">Uncharacterized protein</fullName>
    </submittedName>
</protein>
<comment type="caution">
    <text evidence="2">The sequence shown here is derived from an EMBL/GenBank/DDBJ whole genome shotgun (WGS) entry which is preliminary data.</text>
</comment>
<keyword evidence="1" id="KW-1133">Transmembrane helix</keyword>
<organism evidence="2 3">
    <name type="scientific">Bacillus benzoevorans</name>
    <dbReference type="NCBI Taxonomy" id="1456"/>
    <lineage>
        <taxon>Bacteria</taxon>
        <taxon>Bacillati</taxon>
        <taxon>Bacillota</taxon>
        <taxon>Bacilli</taxon>
        <taxon>Bacillales</taxon>
        <taxon>Bacillaceae</taxon>
        <taxon>Bacillus</taxon>
    </lineage>
</organism>
<dbReference type="AlphaFoldDB" id="A0A7X0HQT4"/>
<dbReference type="RefSeq" id="WP_184522676.1">
    <property type="nucleotide sequence ID" value="NZ_JACHGK010000001.1"/>
</dbReference>
<name>A0A7X0HQT4_9BACI</name>
<reference evidence="2 3" key="1">
    <citation type="submission" date="2020-08" db="EMBL/GenBank/DDBJ databases">
        <title>Genomic Encyclopedia of Type Strains, Phase IV (KMG-IV): sequencing the most valuable type-strain genomes for metagenomic binning, comparative biology and taxonomic classification.</title>
        <authorList>
            <person name="Goeker M."/>
        </authorList>
    </citation>
    <scope>NUCLEOTIDE SEQUENCE [LARGE SCALE GENOMIC DNA]</scope>
    <source>
        <strain evidence="2 3">DSM 5391</strain>
    </source>
</reference>
<feature type="transmembrane region" description="Helical" evidence="1">
    <location>
        <begin position="21"/>
        <end position="48"/>
    </location>
</feature>
<dbReference type="EMBL" id="JACHGK010000001">
    <property type="protein sequence ID" value="MBB6444047.1"/>
    <property type="molecule type" value="Genomic_DNA"/>
</dbReference>
<evidence type="ECO:0000256" key="1">
    <source>
        <dbReference type="SAM" id="Phobius"/>
    </source>
</evidence>
<accession>A0A7X0HQT4</accession>
<proteinExistence type="predicted"/>
<sequence>MKERWNCKKEKFRKRKKKHNEVIEFILEMLFWLPELIILPFRLIFWLIRGIGRWMTDVF</sequence>
<dbReference type="Proteomes" id="UP000531594">
    <property type="component" value="Unassembled WGS sequence"/>
</dbReference>